<organism evidence="8 9">
    <name type="scientific">Danaus plexippus plexippus</name>
    <dbReference type="NCBI Taxonomy" id="278856"/>
    <lineage>
        <taxon>Eukaryota</taxon>
        <taxon>Metazoa</taxon>
        <taxon>Ecdysozoa</taxon>
        <taxon>Arthropoda</taxon>
        <taxon>Hexapoda</taxon>
        <taxon>Insecta</taxon>
        <taxon>Pterygota</taxon>
        <taxon>Neoptera</taxon>
        <taxon>Endopterygota</taxon>
        <taxon>Lepidoptera</taxon>
        <taxon>Glossata</taxon>
        <taxon>Ditrysia</taxon>
        <taxon>Papilionoidea</taxon>
        <taxon>Nymphalidae</taxon>
        <taxon>Danainae</taxon>
        <taxon>Danaini</taxon>
        <taxon>Danaina</taxon>
        <taxon>Danaus</taxon>
        <taxon>Danaus</taxon>
    </lineage>
</organism>
<protein>
    <submittedName>
        <fullName evidence="8">Vacuolar protein sorting 13D</fullName>
    </submittedName>
</protein>
<evidence type="ECO:0000256" key="3">
    <source>
        <dbReference type="ARBA" id="ARBA00023055"/>
    </source>
</evidence>
<gene>
    <name evidence="8" type="ORF">KGM_204761</name>
</gene>
<feature type="region of interest" description="Disordered" evidence="4">
    <location>
        <begin position="448"/>
        <end position="474"/>
    </location>
</feature>
<accession>A0A212FED5</accession>
<feature type="region of interest" description="Disordered" evidence="4">
    <location>
        <begin position="1915"/>
        <end position="1939"/>
    </location>
</feature>
<evidence type="ECO:0000259" key="5">
    <source>
        <dbReference type="Pfam" id="PF12624"/>
    </source>
</evidence>
<dbReference type="GO" id="GO:0006623">
    <property type="term" value="P:protein targeting to vacuole"/>
    <property type="evidence" value="ECO:0007669"/>
    <property type="project" value="TreeGrafter"/>
</dbReference>
<dbReference type="KEGG" id="dpl:KGM_204761"/>
<keyword evidence="2" id="KW-0813">Transport</keyword>
<feature type="compositionally biased region" description="Acidic residues" evidence="4">
    <location>
        <begin position="900"/>
        <end position="914"/>
    </location>
</feature>
<dbReference type="EMBL" id="AGBW02008947">
    <property type="protein sequence ID" value="OWR52102.1"/>
    <property type="molecule type" value="Genomic_DNA"/>
</dbReference>
<dbReference type="InterPro" id="IPR026847">
    <property type="entry name" value="VPS13"/>
</dbReference>
<dbReference type="Proteomes" id="UP000007151">
    <property type="component" value="Unassembled WGS sequence"/>
</dbReference>
<feature type="compositionally biased region" description="Acidic residues" evidence="4">
    <location>
        <begin position="3775"/>
        <end position="3785"/>
    </location>
</feature>
<feature type="region of interest" description="Disordered" evidence="4">
    <location>
        <begin position="758"/>
        <end position="786"/>
    </location>
</feature>
<reference evidence="8 9" key="1">
    <citation type="journal article" date="2011" name="Cell">
        <title>The monarch butterfly genome yields insights into long-distance migration.</title>
        <authorList>
            <person name="Zhan S."/>
            <person name="Merlin C."/>
            <person name="Boore J.L."/>
            <person name="Reppert S.M."/>
        </authorList>
    </citation>
    <scope>NUCLEOTIDE SEQUENCE [LARGE SCALE GENOMIC DNA]</scope>
    <source>
        <strain evidence="8">F-2</strain>
    </source>
</reference>
<dbReference type="InParanoid" id="A0A212FED5"/>
<dbReference type="FunCoup" id="A0A212FED5">
    <property type="interactions" value="878"/>
</dbReference>
<feature type="region of interest" description="Disordered" evidence="4">
    <location>
        <begin position="4187"/>
        <end position="4206"/>
    </location>
</feature>
<feature type="compositionally biased region" description="Polar residues" evidence="4">
    <location>
        <begin position="2759"/>
        <end position="2773"/>
    </location>
</feature>
<proteinExistence type="inferred from homology"/>
<dbReference type="Pfam" id="PF25036">
    <property type="entry name" value="VPS13_VAB"/>
    <property type="match status" value="1"/>
</dbReference>
<feature type="region of interest" description="Disordered" evidence="4">
    <location>
        <begin position="2658"/>
        <end position="2682"/>
    </location>
</feature>
<feature type="compositionally biased region" description="Low complexity" evidence="4">
    <location>
        <begin position="1335"/>
        <end position="1348"/>
    </location>
</feature>
<dbReference type="STRING" id="278856.A0A212FED5"/>
<feature type="region of interest" description="Disordered" evidence="4">
    <location>
        <begin position="3768"/>
        <end position="3791"/>
    </location>
</feature>
<evidence type="ECO:0000256" key="4">
    <source>
        <dbReference type="SAM" id="MobiDB-lite"/>
    </source>
</evidence>
<dbReference type="InterPro" id="IPR009543">
    <property type="entry name" value="VPS13_VAB"/>
</dbReference>
<feature type="region of interest" description="Disordered" evidence="4">
    <location>
        <begin position="1283"/>
        <end position="1314"/>
    </location>
</feature>
<feature type="compositionally biased region" description="Pro residues" evidence="4">
    <location>
        <begin position="1017"/>
        <end position="1031"/>
    </location>
</feature>
<dbReference type="GO" id="GO:0007005">
    <property type="term" value="P:mitochondrion organization"/>
    <property type="evidence" value="ECO:0007669"/>
    <property type="project" value="TreeGrafter"/>
</dbReference>
<feature type="domain" description="Chorein N-terminal" evidence="5">
    <location>
        <begin position="1"/>
        <end position="887"/>
    </location>
</feature>
<dbReference type="Pfam" id="PF25033">
    <property type="entry name" value="VPS13_M"/>
    <property type="match status" value="1"/>
</dbReference>
<feature type="compositionally biased region" description="Basic and acidic residues" evidence="4">
    <location>
        <begin position="883"/>
        <end position="899"/>
    </location>
</feature>
<dbReference type="GO" id="GO:0045053">
    <property type="term" value="P:protein retention in Golgi apparatus"/>
    <property type="evidence" value="ECO:0007669"/>
    <property type="project" value="TreeGrafter"/>
</dbReference>
<dbReference type="InterPro" id="IPR056747">
    <property type="entry name" value="VPS13-like_M"/>
</dbReference>
<keyword evidence="3" id="KW-0445">Lipid transport</keyword>
<evidence type="ECO:0000256" key="1">
    <source>
        <dbReference type="ARBA" id="ARBA00006545"/>
    </source>
</evidence>
<comment type="similarity">
    <text evidence="1">Belongs to the VPS13 family.</text>
</comment>
<feature type="compositionally biased region" description="Low complexity" evidence="4">
    <location>
        <begin position="461"/>
        <end position="474"/>
    </location>
</feature>
<evidence type="ECO:0000256" key="2">
    <source>
        <dbReference type="ARBA" id="ARBA00022448"/>
    </source>
</evidence>
<dbReference type="eggNOG" id="KOG1796">
    <property type="taxonomic scope" value="Eukaryota"/>
</dbReference>
<dbReference type="Pfam" id="PF12624">
    <property type="entry name" value="VPS13_N"/>
    <property type="match status" value="1"/>
</dbReference>
<feature type="region of interest" description="Disordered" evidence="4">
    <location>
        <begin position="1817"/>
        <end position="1852"/>
    </location>
</feature>
<feature type="domain" description="VPS13-like middle region" evidence="6">
    <location>
        <begin position="2287"/>
        <end position="2642"/>
    </location>
</feature>
<dbReference type="InterPro" id="IPR026854">
    <property type="entry name" value="VPS13_N"/>
</dbReference>
<evidence type="ECO:0000259" key="6">
    <source>
        <dbReference type="Pfam" id="PF25033"/>
    </source>
</evidence>
<feature type="compositionally biased region" description="Polar residues" evidence="4">
    <location>
        <begin position="448"/>
        <end position="458"/>
    </location>
</feature>
<feature type="compositionally biased region" description="Low complexity" evidence="4">
    <location>
        <begin position="1918"/>
        <end position="1934"/>
    </location>
</feature>
<feature type="region of interest" description="Disordered" evidence="4">
    <location>
        <begin position="1331"/>
        <end position="1357"/>
    </location>
</feature>
<dbReference type="PANTHER" id="PTHR16166:SF141">
    <property type="entry name" value="INTERMEMBRANE LIPID TRANSFER PROTEIN VPS13D"/>
    <property type="match status" value="1"/>
</dbReference>
<evidence type="ECO:0000259" key="7">
    <source>
        <dbReference type="Pfam" id="PF25036"/>
    </source>
</evidence>
<feature type="region of interest" description="Disordered" evidence="4">
    <location>
        <begin position="2759"/>
        <end position="2780"/>
    </location>
</feature>
<feature type="region of interest" description="Disordered" evidence="4">
    <location>
        <begin position="1001"/>
        <end position="1034"/>
    </location>
</feature>
<evidence type="ECO:0000313" key="9">
    <source>
        <dbReference type="Proteomes" id="UP000007151"/>
    </source>
</evidence>
<dbReference type="GO" id="GO:0006869">
    <property type="term" value="P:lipid transport"/>
    <property type="evidence" value="ECO:0007669"/>
    <property type="project" value="UniProtKB-KW"/>
</dbReference>
<name>A0A212FED5_DANPL</name>
<evidence type="ECO:0000313" key="8">
    <source>
        <dbReference type="EMBL" id="OWR52102.1"/>
    </source>
</evidence>
<dbReference type="PANTHER" id="PTHR16166">
    <property type="entry name" value="VACUOLAR PROTEIN SORTING-ASSOCIATED PROTEIN VPS13"/>
    <property type="match status" value="1"/>
</dbReference>
<feature type="compositionally biased region" description="Pro residues" evidence="4">
    <location>
        <begin position="772"/>
        <end position="784"/>
    </location>
</feature>
<feature type="domain" description="Vacuolar protein sorting-associated protein 13 VPS13 adaptor binding" evidence="7">
    <location>
        <begin position="3154"/>
        <end position="3516"/>
    </location>
</feature>
<sequence length="4356" mass="472241">MLEGLVAWVLNNYLGKYVENLNTDQLSVALLSGKVELENLPLKKDALRHLGLPVEIKAGFIGKVQLHVPVRQIRSAPWVIAIEKLYLVAAPVNLDEWDSDVEAAIAHEYKVSLLDALEAQWRAEHEASDVGYYAASYSSWLSYGTGLLANIVENLQLNLNDVHIRYEDALTCPGRAFACGLAVEALTAESCDSSWRRGAVAAGEEPCSYKLLELANLALYWDPMPVPAGMMADCTITELTERMRCTWSGDHRWLVRPSTASARVRRERCDQPLRDRTRPRLACHLTLDSVLLRLTDRQYSEMTGCCRGLERVARLRAVRALRPRSPLHGHARQWWIYAVKAHLPHHTWMDPRPTWEGCCTAAGAARRYVSLVLETLVSPAATLPPEDQRAKDDYEWQQPLHVLKPLREVAIRKVPASTPVLSPEQANSGRSVLVRWFPQWWGWYASPTTEGESQSSTADGAISCSSSPPSSASAATSKLEDEILDVIADSLDDNTLLRRDAVFGLFEFTLQRGSLDICIDNGEEDSEAREGVELQFSAVLLRVESRPRSSAHAVHASLGAVVLRDRVTPDTLFPVLVAPQGMIREGLSAMNAAASAAAWWRAQRPLHNSSAAAEPLFQLFYEKRPTGPGYDYRLRVKSRSVEVVWAVGVARWARRWAAAGGAFATVRSHTRATLHHHWGRLMHHARTPSERRSWQIELDISAPQILLVEELSDRDASVLLLDFGRLRLANAPPPDNDHRCDEVPKQFSADDDEELFMTPCSTPPGSLLSPATPGPSPAGPPPLRPADLHPRLYDRYCVELSELQVLVGRARDNWRYAHNKTTSALHLLDRFTISLQAERRVVSTADPQYPRAAVGGSLPALVVHLSEHKLAAVRAVIASLRPEGPHNGHNDLSPHREGAGEEPGEDRDETETEFSEMSTNQNTALLVLQFAIDQMSLEVQSRGRSIAEVQVCGVRAALALRPADTSLSLSVHSLLLVDALQTYGPDFELLLASHKHLGMDTTSGSILGSEPTSPTSPSSPPARSPPPPPTPRQLHQALHSLRYQTDHHDHLDHAETGDVVDRATPSAAADWANGICWNSVNTSFATSGAAWTSFGQSLGNCWTGVGQGSRRGASAGGFGQEGCWVAPGLVDSEALIAVELCFVKGEGDAEDLRIANILFNNLDVIANQETIVELIGFAHRVWGPAPPAPDGGHQDQDREEHIDGLAPQPVRTEITFDFHRLGVLLLRSGLQDGTLVASKIATATVGDARIQATLDGDRIEVGGSLGGVQVVSLSERAGIHSRVLTAGRPPAPPAQPTPAAKFAPGTLPPQSQYQTSSEDKALLFSISRTVKEGGSRASSPGAPSSMSSESREPGPGRVLEVSVSVRVARVWYTHSPPLLRELRDCVAQFQQYLANLARSIRAAAADMAIGLVQPRGGDRDVASFIKRFSYRGESIYSNPRLSQSTEGVSPRRRTVSVGTSLDEPEHDTQNIILSVSVELESPVVVVPRAARSPHVLVAHLGRMSLQQRPAPAAAAVCTVRVRDISLVSLDVGEKVSRQPLATDDMADIYDASAGRPVLHDTGLRLRVAAGRPCLVDGAVVGGLHVSASREQYEQLLDTLRWLSSSGPSPAGHASSVSFASTTSAPLLEPAVPTLKLDPQLRAAVLAVPPPSPPATDRPLHTPLLVTFELTDITVELRADLGTGERSLVALTFREFLLRREHLHPHESILQVSLHSITMEDLTKDPDSRHRMLMVSHTPPSPPKAVFVSKSCPDFVTQYGDEALCGSLRHSRPSSASMPFALNMSDREVGNFIFDCGGRCDTLQCLYFVQYESIMKSEGQDRRCGPTPPCSPEHDAPGGAGARADEDGEAGSSRDNLVWVSVHTRDPQHPHFHDQHNKISRSTKVDFNCLKIVLSIDSWVTVLDFFGVAGDEPDQQACSASLSKNSSSTNMAGEEAGAGEAGEVGITETEMSVRSLSVLVVGARGEACRALVSRVNVRVRGVDGGRDVHATLGALALADLTPHAPLWRERLRMRTEHALDIHYRRLSSEEAAAAGHETSLSLEMGPVTYVHTRRFVLELQAFVRDFSLLRRVIAQARRKVSRGPRDASLQRMKLRVRCSAPVIVLPVSGRCRDALAAELQLLLLDNCFRPAGHPDTVSKIVDPSIKERELLDVRTVRAEGLTLWCARAGESCDVRGESHERVQRVGVPLLPAPAALALQLEHNCSDTHNVPEMTVQGRLATLAASLDAAQYRLVRGVLAHNLAEACTELLAPTPVVLPGPPVCWPTWSLQLDLQDVSLELRAARPRPPLACINFIKSRLLIETYSDLSQDIDLVSQEILVSDMRFSSEPANRRGNVFSHIVQPLPDHRHSVQAEVHARKRPDSSAYTILVNNMRLMAILDWWEAAGQFVMQPPPPPSDSDLMHLYDTLETLLEIETASSGAADWVAGPAVTEQVELKLNITDSQLVLVEDASLWDTNAVILKSTTVITYRPADVARPVVCELNDLEVFSCVLGLEEETALSIVEPAAVAVTLLPERVLSVSAPALRLRLSYHDMRMFASMLHSLPAQARAALSGKSEEEAVPDVPANSVHMRVASGVSGGAVYVTALPRWARPSALRPPPPAQPPLWPLKAVQVSAECVTLCVIDDCLDSDVPLLEVTLLDLQLEQDLRKVEESFEDPLLVSTPSGPPGVATSAEGRAGAGGGRLRGQLSVDYYNRTLSDWEPVVEPWRFEAGWEHALSRGLALGRLQLDVRSEDTLDTNVTSALVDLMRLVRTNWTQDYYAPQNPTSDQSPKGSPSGHRRRSPFVPYALRNLTGQRLWFTTLTTTSDELRESGELEVRPDDSWLMVRAGDTEPFSFGARRGRARVAAGASAGPAPLHRLVLRIDGWAPPDPVCVDRVGVFFRHITHASPFWLVEQKTGAEARVVLEVSLEGSARKLVSVRSALQVFNKLPHPVELRLDHTPAAGRSLSGAVRAWRAWGGGTWSGAGAGSPGAGAALHRRAALGVLTPLRLAPLRPIYANCGESRLSPLPSLINSSYLLHMALAAASPHPTLSIVLMVHHVIATIILGARFTVAYRAWSGAGAGSRATSVAAGARWAAPLVPRAGAVWVRPLVGARAPPAPPLPPAPVDWRAAASSAERALLHHECRAPHDYCYRFCCVVVRERFPPERGEPLAGHTLTLVPALRLENLLPLELHYRTEHVTGTLAPAVTQPFHQVNIEEGVELCVKLEGFGWSTPLSVGGPNNTGTFSARLKLRDQRGRRLYLNARVVVKRTDGIKVSISAAYWLVNRTGLPLVFRAEGGGEAAGQFAEHELARMVAPLPFSFADGDGPTLAARLGTSLAPNPEWCSPFGLGPGVTVKRLECRGVGPGGGPAAEGERSYAVGVAVRSGRGRYRRTNIVTFTPRYQLHNNTSHCLQFAQKCTATTLNDPGATATHVSAVAGCHLPWHWARWDRERLLCVRVLEAGRAARTGWSGGFKLDAARSLHVACRGSAGSYELLRVEVVAQGAALLVVLTDAERAPPPLCIDNHSPVAIMFHQVGCTEECVVGAGGRARWALPEPEATPALALRAPGGPRLTLPLHALHETHTLLYQNFIYVAFYANDTNAPDTVTEPTDGAGDGVLVLEVPLGSTRVQLARLRYGDRCQLWRRGAGGQLVHEGSSPPQPTDQLASDTALSPHALVLDIEEAAPRPTRAAPLVLRRADPRRASTQAWRLLGPAMCCAHSNLCVQPEDGFMGLNPGARVVLGMAVSSRVPAVRWPTLRPGSGRLAVKLCADGPTRRVRIVDSAEQDTKRLETWEDEEEEEDEPSGAGGVSEWEVRVALGGLSLSLVARRPPAELLYAQFSSVRLRAAREPRGAQFALTVGSMQWDNQLVTAPSPVLLYVLGEREADGELSGTPTPALHASLELQRAPPQHYNALYFNHFVVAMRPLAIRLDERLILLLWSWVDGGGEREEGAVEEEPDEAEYETRRVLHELTALHATRYYFALIKIIPSQIRLSMFTANKLEGELAALKRSLGLTLVRFEDAAVELEPFARAHAFDTAAALARHLLQHFKDELKWQAAKILGSVDFLGNPLGFVADVSEGVSGLLEGNVRALFKNVTHGISNSAAKVTETLGDGLERVVADEAHEETRRRIRSGAAGAHLAAGFRGLGLGLLGGLTSLAKHSYEGAAAEGVAGFLAGVGKGLVGTVTKPMIGVLDLATETAAAVRDSARRGGGAPGGRAPPPGRRGELAAGAALLLALPQRDAAERFLAYRIVRDSPHDIRALLSDSFLRIVTCKHGAPQIVMETHLGNLVSCCAVQAEGAWFVELGVRGAAGPGPGGGSHETVRRPRVQCDTSSVACWLSRHAAAASQLYHDRTHTLLPHADLSPLLPSPTDS</sequence>
<keyword evidence="9" id="KW-1185">Reference proteome</keyword>
<comment type="caution">
    <text evidence="8">The sequence shown here is derived from an EMBL/GenBank/DDBJ whole genome shotgun (WGS) entry which is preliminary data.</text>
</comment>
<feature type="region of interest" description="Disordered" evidence="4">
    <location>
        <begin position="882"/>
        <end position="917"/>
    </location>
</feature>